<dbReference type="PANTHER" id="PTHR11941:SF84">
    <property type="entry name" value="ENOYL-COA DELTA ISOMERASE 1, PEROXISOMAL"/>
    <property type="match status" value="1"/>
</dbReference>
<evidence type="ECO:0000256" key="1">
    <source>
        <dbReference type="ARBA" id="ARBA00000452"/>
    </source>
</evidence>
<dbReference type="GO" id="GO:0004165">
    <property type="term" value="F:delta(3)-delta(2)-enoyl-CoA isomerase activity"/>
    <property type="evidence" value="ECO:0007669"/>
    <property type="project" value="UniProtKB-EC"/>
</dbReference>
<dbReference type="GO" id="GO:0005777">
    <property type="term" value="C:peroxisome"/>
    <property type="evidence" value="ECO:0007669"/>
    <property type="project" value="TreeGrafter"/>
</dbReference>
<accession>A0AAD9WJR9</accession>
<comment type="similarity">
    <text evidence="4">Belongs to the enoyl-CoA hydratase/isomerase family.</text>
</comment>
<evidence type="ECO:0000313" key="9">
    <source>
        <dbReference type="Proteomes" id="UP001280121"/>
    </source>
</evidence>
<dbReference type="CDD" id="cd06558">
    <property type="entry name" value="crotonase-like"/>
    <property type="match status" value="1"/>
</dbReference>
<reference evidence="8" key="1">
    <citation type="journal article" date="2023" name="Plant J.">
        <title>Genome sequences and population genomics provide insights into the demographic history, inbreeding, and mutation load of two 'living fossil' tree species of Dipteronia.</title>
        <authorList>
            <person name="Feng Y."/>
            <person name="Comes H.P."/>
            <person name="Chen J."/>
            <person name="Zhu S."/>
            <person name="Lu R."/>
            <person name="Zhang X."/>
            <person name="Li P."/>
            <person name="Qiu J."/>
            <person name="Olsen K.M."/>
            <person name="Qiu Y."/>
        </authorList>
    </citation>
    <scope>NUCLEOTIDE SEQUENCE</scope>
    <source>
        <strain evidence="8">KIB01</strain>
    </source>
</reference>
<name>A0AAD9WJR9_9ROSI</name>
<dbReference type="InterPro" id="IPR029045">
    <property type="entry name" value="ClpP/crotonase-like_dom_sf"/>
</dbReference>
<comment type="caution">
    <text evidence="8">The sequence shown here is derived from an EMBL/GenBank/DDBJ whole genome shotgun (WGS) entry which is preliminary data.</text>
</comment>
<proteinExistence type="inferred from homology"/>
<protein>
    <recommendedName>
        <fullName evidence="5">Delta(3)-Delta(2)-enoyl-CoA isomerase</fullName>
        <ecNumber evidence="5">5.3.3.8</ecNumber>
    </recommendedName>
</protein>
<evidence type="ECO:0000256" key="4">
    <source>
        <dbReference type="ARBA" id="ARBA00005254"/>
    </source>
</evidence>
<gene>
    <name evidence="8" type="ORF">Ddye_028511</name>
</gene>
<keyword evidence="6" id="KW-0276">Fatty acid metabolism</keyword>
<comment type="pathway">
    <text evidence="3">Lipid metabolism; fatty acid beta-oxidation.</text>
</comment>
<evidence type="ECO:0000256" key="6">
    <source>
        <dbReference type="ARBA" id="ARBA00022832"/>
    </source>
</evidence>
<evidence type="ECO:0000256" key="2">
    <source>
        <dbReference type="ARBA" id="ARBA00000765"/>
    </source>
</evidence>
<sequence>MCTLEKRGSVYILTLVGPGEHRLNPILLDAIHSALRRVKAESTSLSSLSSSSALITTAEGKFFSNGYDLAWAQSKPSQFKLMSLKLRSLVAEFISLPMPTIASITGHTSAAGLILALSHDYVLMRRDRGFLYMSELDIGLKIPAWFMALIGCKVGEPAARLELVLRAAKLTAKEAVERGIIDSTHDSAEETVKAAVKFGEEVVMRKWDGHVYAQNRMVVLREVLDKLASDETVDTGSGSKL</sequence>
<evidence type="ECO:0000256" key="5">
    <source>
        <dbReference type="ARBA" id="ARBA00012064"/>
    </source>
</evidence>
<evidence type="ECO:0000256" key="7">
    <source>
        <dbReference type="ARBA" id="ARBA00023098"/>
    </source>
</evidence>
<dbReference type="Proteomes" id="UP001280121">
    <property type="component" value="Unassembled WGS sequence"/>
</dbReference>
<dbReference type="FunFam" id="3.90.226.10:FF:000049">
    <property type="entry name" value="Enoyl-CoA delta isomerase 3"/>
    <property type="match status" value="1"/>
</dbReference>
<keyword evidence="7" id="KW-0443">Lipid metabolism</keyword>
<dbReference type="InterPro" id="IPR001753">
    <property type="entry name" value="Enoyl-CoA_hydra/iso"/>
</dbReference>
<organism evidence="8 9">
    <name type="scientific">Dipteronia dyeriana</name>
    <dbReference type="NCBI Taxonomy" id="168575"/>
    <lineage>
        <taxon>Eukaryota</taxon>
        <taxon>Viridiplantae</taxon>
        <taxon>Streptophyta</taxon>
        <taxon>Embryophyta</taxon>
        <taxon>Tracheophyta</taxon>
        <taxon>Spermatophyta</taxon>
        <taxon>Magnoliopsida</taxon>
        <taxon>eudicotyledons</taxon>
        <taxon>Gunneridae</taxon>
        <taxon>Pentapetalae</taxon>
        <taxon>rosids</taxon>
        <taxon>malvids</taxon>
        <taxon>Sapindales</taxon>
        <taxon>Sapindaceae</taxon>
        <taxon>Hippocastanoideae</taxon>
        <taxon>Acereae</taxon>
        <taxon>Dipteronia</taxon>
    </lineage>
</organism>
<dbReference type="EC" id="5.3.3.8" evidence="5"/>
<comment type="catalytic activity">
    <reaction evidence="1">
        <text>a (3Z)-enoyl-CoA = a 4-saturated (2E)-enoyl-CoA</text>
        <dbReference type="Rhea" id="RHEA:45900"/>
        <dbReference type="ChEBI" id="CHEBI:85097"/>
        <dbReference type="ChEBI" id="CHEBI:85489"/>
        <dbReference type="EC" id="5.3.3.8"/>
    </reaction>
</comment>
<dbReference type="EMBL" id="JANJYI010000009">
    <property type="protein sequence ID" value="KAK2633719.1"/>
    <property type="molecule type" value="Genomic_DNA"/>
</dbReference>
<evidence type="ECO:0000313" key="8">
    <source>
        <dbReference type="EMBL" id="KAK2633719.1"/>
    </source>
</evidence>
<dbReference type="AlphaFoldDB" id="A0AAD9WJR9"/>
<keyword evidence="9" id="KW-1185">Reference proteome</keyword>
<dbReference type="Pfam" id="PF00378">
    <property type="entry name" value="ECH_1"/>
    <property type="match status" value="1"/>
</dbReference>
<dbReference type="Gene3D" id="3.90.226.10">
    <property type="entry name" value="2-enoyl-CoA Hydratase, Chain A, domain 1"/>
    <property type="match status" value="1"/>
</dbReference>
<comment type="catalytic activity">
    <reaction evidence="2">
        <text>a (3E)-enoyl-CoA = a 4-saturated (2E)-enoyl-CoA</text>
        <dbReference type="Rhea" id="RHEA:45228"/>
        <dbReference type="ChEBI" id="CHEBI:58521"/>
        <dbReference type="ChEBI" id="CHEBI:85097"/>
        <dbReference type="EC" id="5.3.3.8"/>
    </reaction>
</comment>
<dbReference type="GO" id="GO:0006635">
    <property type="term" value="P:fatty acid beta-oxidation"/>
    <property type="evidence" value="ECO:0007669"/>
    <property type="project" value="TreeGrafter"/>
</dbReference>
<dbReference type="SUPFAM" id="SSF52096">
    <property type="entry name" value="ClpP/crotonase"/>
    <property type="match status" value="1"/>
</dbReference>
<evidence type="ECO:0000256" key="3">
    <source>
        <dbReference type="ARBA" id="ARBA00005005"/>
    </source>
</evidence>
<dbReference type="PANTHER" id="PTHR11941">
    <property type="entry name" value="ENOYL-COA HYDRATASE-RELATED"/>
    <property type="match status" value="1"/>
</dbReference>